<feature type="transmembrane region" description="Helical" evidence="2">
    <location>
        <begin position="20"/>
        <end position="39"/>
    </location>
</feature>
<keyword evidence="2" id="KW-0472">Membrane</keyword>
<dbReference type="PANTHER" id="PTHR33919">
    <property type="entry name" value="OS09G0127700 PROTEIN"/>
    <property type="match status" value="1"/>
</dbReference>
<evidence type="ECO:0000256" key="2">
    <source>
        <dbReference type="SAM" id="Phobius"/>
    </source>
</evidence>
<dbReference type="PANTHER" id="PTHR33919:SF11">
    <property type="entry name" value="EXPRESSED PROTEIN"/>
    <property type="match status" value="1"/>
</dbReference>
<dbReference type="InterPro" id="IPR010530">
    <property type="entry name" value="B12D"/>
</dbReference>
<reference evidence="3 4" key="1">
    <citation type="journal article" date="2020" name="Nat. Food">
        <title>A phased Vanilla planifolia genome enables genetic improvement of flavour and production.</title>
        <authorList>
            <person name="Hasing T."/>
            <person name="Tang H."/>
            <person name="Brym M."/>
            <person name="Khazi F."/>
            <person name="Huang T."/>
            <person name="Chambers A.H."/>
        </authorList>
    </citation>
    <scope>NUCLEOTIDE SEQUENCE [LARGE SCALE GENOMIC DNA]</scope>
    <source>
        <tissue evidence="3">Leaf</tissue>
    </source>
</reference>
<evidence type="ECO:0000256" key="1">
    <source>
        <dbReference type="SAM" id="MobiDB-lite"/>
    </source>
</evidence>
<dbReference type="Pfam" id="PF06522">
    <property type="entry name" value="B12D"/>
    <property type="match status" value="1"/>
</dbReference>
<organism evidence="3 4">
    <name type="scientific">Vanilla planifolia</name>
    <name type="common">Vanilla</name>
    <dbReference type="NCBI Taxonomy" id="51239"/>
    <lineage>
        <taxon>Eukaryota</taxon>
        <taxon>Viridiplantae</taxon>
        <taxon>Streptophyta</taxon>
        <taxon>Embryophyta</taxon>
        <taxon>Tracheophyta</taxon>
        <taxon>Spermatophyta</taxon>
        <taxon>Magnoliopsida</taxon>
        <taxon>Liliopsida</taxon>
        <taxon>Asparagales</taxon>
        <taxon>Orchidaceae</taxon>
        <taxon>Vanilloideae</taxon>
        <taxon>Vanilleae</taxon>
        <taxon>Vanilla</taxon>
    </lineage>
</organism>
<dbReference type="Proteomes" id="UP000639772">
    <property type="component" value="Unassembled WGS sequence"/>
</dbReference>
<evidence type="ECO:0000313" key="3">
    <source>
        <dbReference type="EMBL" id="KAG0487488.1"/>
    </source>
</evidence>
<comment type="caution">
    <text evidence="3">The sequence shown here is derived from an EMBL/GenBank/DDBJ whole genome shotgun (WGS) entry which is preliminary data.</text>
</comment>
<feature type="region of interest" description="Disordered" evidence="1">
    <location>
        <begin position="49"/>
        <end position="68"/>
    </location>
</feature>
<dbReference type="OrthoDB" id="2013913at2759"/>
<keyword evidence="2" id="KW-1133">Transmembrane helix</keyword>
<name>A0A835RJK8_VANPL</name>
<accession>A0A835RJK8</accession>
<gene>
    <name evidence="3" type="ORF">HPP92_009583</name>
</gene>
<dbReference type="EMBL" id="JADCNM010000004">
    <property type="protein sequence ID" value="KAG0487488.1"/>
    <property type="molecule type" value="Genomic_DNA"/>
</dbReference>
<sequence length="111" mass="12134">MATTATVAAVKNKAASHGDLVVLYVPLGLVLLGLTMGAYTAQRQLASSPSVRVNKKRRGTVPEVDEPEHVAGEAERFVNRSFFRRVAHVQDFDATRSGISDPTRPENVFRQ</sequence>
<evidence type="ECO:0000313" key="4">
    <source>
        <dbReference type="Proteomes" id="UP000639772"/>
    </source>
</evidence>
<protein>
    <submittedName>
        <fullName evidence="3">Uncharacterized protein</fullName>
    </submittedName>
</protein>
<dbReference type="AlphaFoldDB" id="A0A835RJK8"/>
<proteinExistence type="predicted"/>
<keyword evidence="2" id="KW-0812">Transmembrane</keyword>